<organism evidence="1 2">
    <name type="scientific">Temperatibacter marinus</name>
    <dbReference type="NCBI Taxonomy" id="1456591"/>
    <lineage>
        <taxon>Bacteria</taxon>
        <taxon>Pseudomonadati</taxon>
        <taxon>Pseudomonadota</taxon>
        <taxon>Alphaproteobacteria</taxon>
        <taxon>Kordiimonadales</taxon>
        <taxon>Temperatibacteraceae</taxon>
        <taxon>Temperatibacter</taxon>
    </lineage>
</organism>
<evidence type="ECO:0000313" key="1">
    <source>
        <dbReference type="EMBL" id="WND04160.1"/>
    </source>
</evidence>
<dbReference type="KEGG" id="tmk:QGN29_05690"/>
<dbReference type="AlphaFoldDB" id="A0AA52HBV9"/>
<dbReference type="InterPro" id="IPR012334">
    <property type="entry name" value="Pectin_lyas_fold"/>
</dbReference>
<keyword evidence="1" id="KW-0456">Lyase</keyword>
<dbReference type="Proteomes" id="UP001268683">
    <property type="component" value="Chromosome"/>
</dbReference>
<sequence>MITVLSPSAYSKDYLVTSKKEYNKVSKSVKAGDVIRLRDGIWKDFDIRLEAKGTKDKPIVLTAETKGGVILVGQSSLRFAGEYLHISGLVFKDGYTPRSSVIEYRINKDRLANNSRVSEVVIDSYNNPERYETDFWVMMYGKNNRFDHNHLIGKRNKGVTMAVRLNSAASQENHHRIDHNYFGPRPILGSNGGETLRIGTSHYSLSNSFTVVENNYFDRTNGELEIISVKAGKNIIRNNTFFEARGTLTLRHGNGNLLEGNIFLGNGKDHTGGLRVINADHIVRNNYMEGLKGYRFGGALVVMNGVPNSPINRYHQVKNTIIENNTLVNSDHIQLAAGSDKERSAVPVGSKFQDNLIYNEDKRNSFTVYDDISGIDFESNLIKKGTPNEIGEGFKSVNLTLKRASNGLLYPKETSKGVSSSLKVTHKDATGVTWYSKPSETSPFDTGKTYDVHPGEDTLYDAVQSAKAGDILYLNPGTYTATKLIALSKPLTIRSKVPVENPEESKVKILFERTALFEIADGGSLKLYGLLISGEDAPDSVGNAVIRTSKYSMLQNYHLIIKNSHFVNLDKNRSFDLLKVAPGTMADQISIENTYVDTVSGTILKLDQERDDYGRYNAEYVDISGSRFTNIQGPLISFYRGGTDESTFGPHFSLRTSLLGKVGRGKKNGLNASIFLHGVQVSRIANTVFKDSQVIRVEHTVGEPVTQIVGNKFQRTSGPTVSELYSLKKNTAVIKDNEESQ</sequence>
<dbReference type="Gene3D" id="2.160.20.10">
    <property type="entry name" value="Single-stranded right-handed beta-helix, Pectin lyase-like"/>
    <property type="match status" value="2"/>
</dbReference>
<dbReference type="InterPro" id="IPR011050">
    <property type="entry name" value="Pectin_lyase_fold/virulence"/>
</dbReference>
<dbReference type="GO" id="GO:0016829">
    <property type="term" value="F:lyase activity"/>
    <property type="evidence" value="ECO:0007669"/>
    <property type="project" value="UniProtKB-KW"/>
</dbReference>
<evidence type="ECO:0000313" key="2">
    <source>
        <dbReference type="Proteomes" id="UP001268683"/>
    </source>
</evidence>
<gene>
    <name evidence="1" type="ORF">QGN29_05690</name>
</gene>
<dbReference type="CDD" id="cd14251">
    <property type="entry name" value="PL-6"/>
    <property type="match status" value="1"/>
</dbReference>
<dbReference type="EMBL" id="CP123872">
    <property type="protein sequence ID" value="WND04160.1"/>
    <property type="molecule type" value="Genomic_DNA"/>
</dbReference>
<proteinExistence type="predicted"/>
<dbReference type="InterPro" id="IPR039513">
    <property type="entry name" value="PL-6"/>
</dbReference>
<dbReference type="Pfam" id="PF14592">
    <property type="entry name" value="Chondroitinas_B"/>
    <property type="match status" value="1"/>
</dbReference>
<accession>A0AA52HBV9</accession>
<dbReference type="SUPFAM" id="SSF51126">
    <property type="entry name" value="Pectin lyase-like"/>
    <property type="match status" value="2"/>
</dbReference>
<protein>
    <submittedName>
        <fullName evidence="1">Polysaccharide lyase 6 family protein</fullName>
    </submittedName>
</protein>
<name>A0AA52HBV9_9PROT</name>
<keyword evidence="2" id="KW-1185">Reference proteome</keyword>
<reference evidence="1" key="1">
    <citation type="submission" date="2023-04" db="EMBL/GenBank/DDBJ databases">
        <title>Complete genome sequence of Temperatibacter marinus.</title>
        <authorList>
            <person name="Rong J.-C."/>
            <person name="Yi M.-L."/>
            <person name="Zhao Q."/>
        </authorList>
    </citation>
    <scope>NUCLEOTIDE SEQUENCE</scope>
    <source>
        <strain evidence="1">NBRC 110045</strain>
    </source>
</reference>